<dbReference type="Gene3D" id="3.90.1200.10">
    <property type="match status" value="1"/>
</dbReference>
<feature type="domain" description="Aminoglycoside phosphotransferase" evidence="1">
    <location>
        <begin position="78"/>
        <end position="226"/>
    </location>
</feature>
<sequence length="244" mass="27880">MANSPMEPLLMQTTMSLRTPLPLDSTGWAQKGLELTDDQLRNAEAISASEHSPKKILKIGGDIVVKLGPDLDLADVYEKNGFKYILMEFLEGDKLANIWKDLPQSQKDSICADLTDYLRQMRSIPPPPKFIGSVTRGPAVDRRSGWQLAQLHEKLAPLPREIVVFSHGDLAFHKILVRDGRITGIIDWEYGGWFPEHWDFCKSMQFLAGTDEQYDFCKKAFGKAYLREYYLDTWFTRSVRHGGW</sequence>
<dbReference type="EMBL" id="MU839034">
    <property type="protein sequence ID" value="KAK1762742.1"/>
    <property type="molecule type" value="Genomic_DNA"/>
</dbReference>
<dbReference type="SUPFAM" id="SSF56112">
    <property type="entry name" value="Protein kinase-like (PK-like)"/>
    <property type="match status" value="1"/>
</dbReference>
<keyword evidence="2" id="KW-0808">Transferase</keyword>
<dbReference type="RefSeq" id="XP_060278955.1">
    <property type="nucleotide sequence ID" value="XM_060432578.1"/>
</dbReference>
<evidence type="ECO:0000259" key="1">
    <source>
        <dbReference type="Pfam" id="PF01636"/>
    </source>
</evidence>
<comment type="caution">
    <text evidence="2">The sequence shown here is derived from an EMBL/GenBank/DDBJ whole genome shotgun (WGS) entry which is preliminary data.</text>
</comment>
<reference evidence="2" key="1">
    <citation type="submission" date="2023-06" db="EMBL/GenBank/DDBJ databases">
        <title>Genome-scale phylogeny and comparative genomics of the fungal order Sordariales.</title>
        <authorList>
            <consortium name="Lawrence Berkeley National Laboratory"/>
            <person name="Hensen N."/>
            <person name="Bonometti L."/>
            <person name="Westerberg I."/>
            <person name="Brannstrom I.O."/>
            <person name="Guillou S."/>
            <person name="Cros-Aarteil S."/>
            <person name="Calhoun S."/>
            <person name="Haridas S."/>
            <person name="Kuo A."/>
            <person name="Mondo S."/>
            <person name="Pangilinan J."/>
            <person name="Riley R."/>
            <person name="Labutti K."/>
            <person name="Andreopoulos B."/>
            <person name="Lipzen A."/>
            <person name="Chen C."/>
            <person name="Yanf M."/>
            <person name="Daum C."/>
            <person name="Ng V."/>
            <person name="Clum A."/>
            <person name="Steindorff A."/>
            <person name="Ohm R."/>
            <person name="Martin F."/>
            <person name="Silar P."/>
            <person name="Natvig D."/>
            <person name="Lalanne C."/>
            <person name="Gautier V."/>
            <person name="Ament-Velasquez S.L."/>
            <person name="Kruys A."/>
            <person name="Hutchinson M.I."/>
            <person name="Powell A.J."/>
            <person name="Barry K."/>
            <person name="Miller A.N."/>
            <person name="Grigoriev I.V."/>
            <person name="Debuchy R."/>
            <person name="Gladieux P."/>
            <person name="Thoren M.H."/>
            <person name="Johannesson H."/>
        </authorList>
    </citation>
    <scope>NUCLEOTIDE SEQUENCE</scope>
    <source>
        <strain evidence="2">8032-3</strain>
    </source>
</reference>
<dbReference type="InterPro" id="IPR002575">
    <property type="entry name" value="Aminoglycoside_PTrfase"/>
</dbReference>
<dbReference type="InterPro" id="IPR051678">
    <property type="entry name" value="AGP_Transferase"/>
</dbReference>
<keyword evidence="2" id="KW-0418">Kinase</keyword>
<dbReference type="PANTHER" id="PTHR21310">
    <property type="entry name" value="AMINOGLYCOSIDE PHOSPHOTRANSFERASE-RELATED-RELATED"/>
    <property type="match status" value="1"/>
</dbReference>
<dbReference type="CDD" id="cd05120">
    <property type="entry name" value="APH_ChoK_like"/>
    <property type="match status" value="1"/>
</dbReference>
<dbReference type="GO" id="GO:0016301">
    <property type="term" value="F:kinase activity"/>
    <property type="evidence" value="ECO:0007669"/>
    <property type="project" value="UniProtKB-KW"/>
</dbReference>
<organism evidence="2 3">
    <name type="scientific">Phialemonium atrogriseum</name>
    <dbReference type="NCBI Taxonomy" id="1093897"/>
    <lineage>
        <taxon>Eukaryota</taxon>
        <taxon>Fungi</taxon>
        <taxon>Dikarya</taxon>
        <taxon>Ascomycota</taxon>
        <taxon>Pezizomycotina</taxon>
        <taxon>Sordariomycetes</taxon>
        <taxon>Sordariomycetidae</taxon>
        <taxon>Cephalothecales</taxon>
        <taxon>Cephalothecaceae</taxon>
        <taxon>Phialemonium</taxon>
    </lineage>
</organism>
<dbReference type="AlphaFoldDB" id="A0AAJ0BTG1"/>
<gene>
    <name evidence="2" type="ORF">QBC33DRAFT_614159</name>
</gene>
<dbReference type="GeneID" id="85315765"/>
<evidence type="ECO:0000313" key="2">
    <source>
        <dbReference type="EMBL" id="KAK1762742.1"/>
    </source>
</evidence>
<dbReference type="PANTHER" id="PTHR21310:SF58">
    <property type="entry name" value="AMINOGLYCOSIDE PHOSPHOTRANSFERASE DOMAIN-CONTAINING PROTEIN"/>
    <property type="match status" value="1"/>
</dbReference>
<protein>
    <submittedName>
        <fullName evidence="2">Kinase-like domain-containing protein</fullName>
    </submittedName>
</protein>
<name>A0AAJ0BTG1_9PEZI</name>
<evidence type="ECO:0000313" key="3">
    <source>
        <dbReference type="Proteomes" id="UP001244011"/>
    </source>
</evidence>
<dbReference type="Pfam" id="PF01636">
    <property type="entry name" value="APH"/>
    <property type="match status" value="1"/>
</dbReference>
<dbReference type="Proteomes" id="UP001244011">
    <property type="component" value="Unassembled WGS sequence"/>
</dbReference>
<accession>A0AAJ0BTG1</accession>
<keyword evidence="3" id="KW-1185">Reference proteome</keyword>
<dbReference type="InterPro" id="IPR011009">
    <property type="entry name" value="Kinase-like_dom_sf"/>
</dbReference>
<proteinExistence type="predicted"/>